<accession>U2ZXY5</accession>
<dbReference type="eggNOG" id="COG1309">
    <property type="taxonomic scope" value="Bacteria"/>
</dbReference>
<evidence type="ECO:0000256" key="2">
    <source>
        <dbReference type="PROSITE-ProRule" id="PRU00335"/>
    </source>
</evidence>
<keyword evidence="5" id="KW-1185">Reference proteome</keyword>
<comment type="caution">
    <text evidence="4">The sequence shown here is derived from an EMBL/GenBank/DDBJ whole genome shotgun (WGS) entry which is preliminary data.</text>
</comment>
<dbReference type="GO" id="GO:0003677">
    <property type="term" value="F:DNA binding"/>
    <property type="evidence" value="ECO:0007669"/>
    <property type="project" value="UniProtKB-UniRule"/>
</dbReference>
<proteinExistence type="predicted"/>
<evidence type="ECO:0000256" key="1">
    <source>
        <dbReference type="ARBA" id="ARBA00023125"/>
    </source>
</evidence>
<evidence type="ECO:0000259" key="3">
    <source>
        <dbReference type="PROSITE" id="PS50977"/>
    </source>
</evidence>
<protein>
    <submittedName>
        <fullName evidence="4">Putative TetR family transcriptional regulator</fullName>
    </submittedName>
</protein>
<sequence>MNAQTAAKASSPTRRGGRPKSLSLKLIVETAIAMGLADLSMKELAARLGVGMATLYRYVKNRDALISLALSNLAERLPPDDAHMTWQEVVRAYAELTFKTLAINPHLIPTYAEARWGSADEADSLEAFLVAMQSRGIDMESALKLYNAMGLVASSGAWIAVHSNALAERNETRVGELEALFLEEENDGAFPQLRQAVARFPDLVESYDWRILLEMIIAAHPLPGK</sequence>
<gene>
    <name evidence="4" type="ORF">NT2_08_00360</name>
</gene>
<name>U2ZXY5_9SPHN</name>
<reference evidence="4 5" key="1">
    <citation type="submission" date="2013-09" db="EMBL/GenBank/DDBJ databases">
        <title>Whole genome shotgun sequence of Novosphingobium tardaugens NBRC 16725.</title>
        <authorList>
            <person name="Isaki S."/>
            <person name="Hosoyama A."/>
            <person name="Tsuchikane K."/>
            <person name="Katsumata H."/>
            <person name="Ando Y."/>
            <person name="Yamazaki S."/>
            <person name="Fujita N."/>
        </authorList>
    </citation>
    <scope>NUCLEOTIDE SEQUENCE [LARGE SCALE GENOMIC DNA]</scope>
    <source>
        <strain evidence="4 5">NBRC 16725</strain>
    </source>
</reference>
<dbReference type="AlphaFoldDB" id="U2ZXY5"/>
<evidence type="ECO:0000313" key="4">
    <source>
        <dbReference type="EMBL" id="GAD50249.1"/>
    </source>
</evidence>
<dbReference type="Proteomes" id="UP000016568">
    <property type="component" value="Unassembled WGS sequence"/>
</dbReference>
<dbReference type="Pfam" id="PF00440">
    <property type="entry name" value="TetR_N"/>
    <property type="match status" value="1"/>
</dbReference>
<dbReference type="InterPro" id="IPR001647">
    <property type="entry name" value="HTH_TetR"/>
</dbReference>
<feature type="DNA-binding region" description="H-T-H motif" evidence="2">
    <location>
        <begin position="40"/>
        <end position="59"/>
    </location>
</feature>
<feature type="domain" description="HTH tetR-type" evidence="3">
    <location>
        <begin position="17"/>
        <end position="77"/>
    </location>
</feature>
<dbReference type="Gene3D" id="1.10.357.10">
    <property type="entry name" value="Tetracycline Repressor, domain 2"/>
    <property type="match status" value="1"/>
</dbReference>
<dbReference type="SUPFAM" id="SSF48498">
    <property type="entry name" value="Tetracyclin repressor-like, C-terminal domain"/>
    <property type="match status" value="1"/>
</dbReference>
<dbReference type="RefSeq" id="WP_021691067.1">
    <property type="nucleotide sequence ID" value="NZ_BASZ01000008.1"/>
</dbReference>
<dbReference type="SUPFAM" id="SSF46689">
    <property type="entry name" value="Homeodomain-like"/>
    <property type="match status" value="1"/>
</dbReference>
<dbReference type="InterPro" id="IPR009057">
    <property type="entry name" value="Homeodomain-like_sf"/>
</dbReference>
<keyword evidence="1 2" id="KW-0238">DNA-binding</keyword>
<organism evidence="4 5">
    <name type="scientific">Caenibius tardaugens NBRC 16725</name>
    <dbReference type="NCBI Taxonomy" id="1219035"/>
    <lineage>
        <taxon>Bacteria</taxon>
        <taxon>Pseudomonadati</taxon>
        <taxon>Pseudomonadota</taxon>
        <taxon>Alphaproteobacteria</taxon>
        <taxon>Sphingomonadales</taxon>
        <taxon>Erythrobacteraceae</taxon>
        <taxon>Caenibius</taxon>
    </lineage>
</organism>
<dbReference type="InterPro" id="IPR036271">
    <property type="entry name" value="Tet_transcr_reg_TetR-rel_C_sf"/>
</dbReference>
<dbReference type="EMBL" id="BASZ01000008">
    <property type="protein sequence ID" value="GAD50249.1"/>
    <property type="molecule type" value="Genomic_DNA"/>
</dbReference>
<evidence type="ECO:0000313" key="5">
    <source>
        <dbReference type="Proteomes" id="UP000016568"/>
    </source>
</evidence>
<dbReference type="PROSITE" id="PS50977">
    <property type="entry name" value="HTH_TETR_2"/>
    <property type="match status" value="1"/>
</dbReference>